<dbReference type="Proteomes" id="UP000228934">
    <property type="component" value="Unassembled WGS sequence"/>
</dbReference>
<evidence type="ECO:0000256" key="1">
    <source>
        <dbReference type="SAM" id="MobiDB-lite"/>
    </source>
</evidence>
<feature type="region of interest" description="Disordered" evidence="1">
    <location>
        <begin position="15"/>
        <end position="53"/>
    </location>
</feature>
<name>A0A2G9RY77_AQUCT</name>
<protein>
    <submittedName>
        <fullName evidence="2">Uncharacterized protein</fullName>
    </submittedName>
</protein>
<dbReference type="EMBL" id="KV929444">
    <property type="protein sequence ID" value="PIO32860.1"/>
    <property type="molecule type" value="Genomic_DNA"/>
</dbReference>
<proteinExistence type="predicted"/>
<dbReference type="AlphaFoldDB" id="A0A2G9RY77"/>
<sequence>MCVLSIPFVSFAYGRKDSSDKGLRPQQPVWQISPSPREDVEEGEVGGMGTPPGDVVVEGEEAVEAGPSASAPPEDLYEGEVEEVGDMCTPPGECLTPQLIVIYVCLHISKDIFFPQF</sequence>
<keyword evidence="3" id="KW-1185">Reference proteome</keyword>
<evidence type="ECO:0000313" key="3">
    <source>
        <dbReference type="Proteomes" id="UP000228934"/>
    </source>
</evidence>
<gene>
    <name evidence="2" type="ORF">AB205_0019930</name>
</gene>
<organism evidence="2 3">
    <name type="scientific">Aquarana catesbeiana</name>
    <name type="common">American bullfrog</name>
    <name type="synonym">Rana catesbeiana</name>
    <dbReference type="NCBI Taxonomy" id="8400"/>
    <lineage>
        <taxon>Eukaryota</taxon>
        <taxon>Metazoa</taxon>
        <taxon>Chordata</taxon>
        <taxon>Craniata</taxon>
        <taxon>Vertebrata</taxon>
        <taxon>Euteleostomi</taxon>
        <taxon>Amphibia</taxon>
        <taxon>Batrachia</taxon>
        <taxon>Anura</taxon>
        <taxon>Neobatrachia</taxon>
        <taxon>Ranoidea</taxon>
        <taxon>Ranidae</taxon>
        <taxon>Aquarana</taxon>
    </lineage>
</organism>
<accession>A0A2G9RY77</accession>
<evidence type="ECO:0000313" key="2">
    <source>
        <dbReference type="EMBL" id="PIO32860.1"/>
    </source>
</evidence>
<reference evidence="3" key="1">
    <citation type="journal article" date="2017" name="Nat. Commun.">
        <title>The North American bullfrog draft genome provides insight into hormonal regulation of long noncoding RNA.</title>
        <authorList>
            <person name="Hammond S.A."/>
            <person name="Warren R.L."/>
            <person name="Vandervalk B.P."/>
            <person name="Kucuk E."/>
            <person name="Khan H."/>
            <person name="Gibb E.A."/>
            <person name="Pandoh P."/>
            <person name="Kirk H."/>
            <person name="Zhao Y."/>
            <person name="Jones M."/>
            <person name="Mungall A.J."/>
            <person name="Coope R."/>
            <person name="Pleasance S."/>
            <person name="Moore R.A."/>
            <person name="Holt R.A."/>
            <person name="Round J.M."/>
            <person name="Ohora S."/>
            <person name="Walle B.V."/>
            <person name="Veldhoen N."/>
            <person name="Helbing C.C."/>
            <person name="Birol I."/>
        </authorList>
    </citation>
    <scope>NUCLEOTIDE SEQUENCE [LARGE SCALE GENOMIC DNA]</scope>
</reference>